<proteinExistence type="predicted"/>
<protein>
    <submittedName>
        <fullName evidence="1">Uncharacterized protein</fullName>
    </submittedName>
</protein>
<reference evidence="1" key="2">
    <citation type="submission" date="2017-06" db="EMBL/GenBank/DDBJ databases">
        <title>The pomegranate genome and the genomics of punicalagin biosynthesis.</title>
        <authorList>
            <person name="Xu C."/>
        </authorList>
    </citation>
    <scope>NUCLEOTIDE SEQUENCE [LARGE SCALE GENOMIC DNA]</scope>
    <source>
        <tissue evidence="1">Fresh leaf</tissue>
    </source>
</reference>
<keyword evidence="4" id="KW-1185">Reference proteome</keyword>
<dbReference type="Proteomes" id="UP000197138">
    <property type="component" value="Unassembled WGS sequence"/>
</dbReference>
<sequence>MGLVGRTGLLDRAGCSLDRMSLWDPDWAVGPNWAAARRTGPRLVGPWTLSGLGRGYLDWAAGIQTGLLLVLKRAEPLEESKKKKGNGPG</sequence>
<dbReference type="EMBL" id="PGOL01000560">
    <property type="protein sequence ID" value="PKI68349.1"/>
    <property type="molecule type" value="Genomic_DNA"/>
</dbReference>
<reference evidence="2 4" key="3">
    <citation type="submission" date="2017-11" db="EMBL/GenBank/DDBJ databases">
        <title>De-novo sequencing of pomegranate (Punica granatum L.) genome.</title>
        <authorList>
            <person name="Akparov Z."/>
            <person name="Amiraslanov A."/>
            <person name="Hajiyeva S."/>
            <person name="Abbasov M."/>
            <person name="Kaur K."/>
            <person name="Hamwieh A."/>
            <person name="Solovyev V."/>
            <person name="Salamov A."/>
            <person name="Braich B."/>
            <person name="Kosarev P."/>
            <person name="Mahmoud A."/>
            <person name="Hajiyev E."/>
            <person name="Babayeva S."/>
            <person name="Izzatullayeva V."/>
            <person name="Mammadov A."/>
            <person name="Mammadov A."/>
            <person name="Sharifova S."/>
            <person name="Ojaghi J."/>
            <person name="Eynullazada K."/>
            <person name="Bayramov B."/>
            <person name="Abdulazimova A."/>
            <person name="Shahmuradov I."/>
        </authorList>
    </citation>
    <scope>NUCLEOTIDE SEQUENCE [LARGE SCALE GENOMIC DNA]</scope>
    <source>
        <strain evidence="2">AG2017</strain>
        <strain evidence="4">cv. AG2017</strain>
        <tissue evidence="2">Leaf</tissue>
    </source>
</reference>
<evidence type="ECO:0000313" key="4">
    <source>
        <dbReference type="Proteomes" id="UP000233551"/>
    </source>
</evidence>
<accession>A0A218WQZ8</accession>
<reference evidence="3" key="1">
    <citation type="journal article" date="2017" name="Plant J.">
        <title>The pomegranate (Punica granatum L.) genome and the genomics of punicalagin biosynthesis.</title>
        <authorList>
            <person name="Qin G."/>
            <person name="Xu C."/>
            <person name="Ming R."/>
            <person name="Tang H."/>
            <person name="Guyot R."/>
            <person name="Kramer E.M."/>
            <person name="Hu Y."/>
            <person name="Yi X."/>
            <person name="Qi Y."/>
            <person name="Xu X."/>
            <person name="Gao Z."/>
            <person name="Pan H."/>
            <person name="Jian J."/>
            <person name="Tian Y."/>
            <person name="Yue Z."/>
            <person name="Xu Y."/>
        </authorList>
    </citation>
    <scope>NUCLEOTIDE SEQUENCE [LARGE SCALE GENOMIC DNA]</scope>
    <source>
        <strain evidence="3">cv. Dabenzi</strain>
    </source>
</reference>
<evidence type="ECO:0000313" key="2">
    <source>
        <dbReference type="EMBL" id="PKI68349.1"/>
    </source>
</evidence>
<gene>
    <name evidence="1" type="ORF">CDL15_Pgr021249</name>
    <name evidence="2" type="ORF">CRG98_011257</name>
</gene>
<dbReference type="EMBL" id="MTKT01003414">
    <property type="protein sequence ID" value="OWM74898.1"/>
    <property type="molecule type" value="Genomic_DNA"/>
</dbReference>
<dbReference type="AlphaFoldDB" id="A0A218WQZ8"/>
<name>A0A218WQZ8_PUNGR</name>
<evidence type="ECO:0000313" key="3">
    <source>
        <dbReference type="Proteomes" id="UP000197138"/>
    </source>
</evidence>
<evidence type="ECO:0000313" key="1">
    <source>
        <dbReference type="EMBL" id="OWM74898.1"/>
    </source>
</evidence>
<comment type="caution">
    <text evidence="1">The sequence shown here is derived from an EMBL/GenBank/DDBJ whole genome shotgun (WGS) entry which is preliminary data.</text>
</comment>
<organism evidence="1 3">
    <name type="scientific">Punica granatum</name>
    <name type="common">Pomegranate</name>
    <dbReference type="NCBI Taxonomy" id="22663"/>
    <lineage>
        <taxon>Eukaryota</taxon>
        <taxon>Viridiplantae</taxon>
        <taxon>Streptophyta</taxon>
        <taxon>Embryophyta</taxon>
        <taxon>Tracheophyta</taxon>
        <taxon>Spermatophyta</taxon>
        <taxon>Magnoliopsida</taxon>
        <taxon>eudicotyledons</taxon>
        <taxon>Gunneridae</taxon>
        <taxon>Pentapetalae</taxon>
        <taxon>rosids</taxon>
        <taxon>malvids</taxon>
        <taxon>Myrtales</taxon>
        <taxon>Lythraceae</taxon>
        <taxon>Punica</taxon>
    </lineage>
</organism>
<dbReference type="Proteomes" id="UP000233551">
    <property type="component" value="Unassembled WGS sequence"/>
</dbReference>